<dbReference type="PROSITE" id="PS50181">
    <property type="entry name" value="FBOX"/>
    <property type="match status" value="1"/>
</dbReference>
<gene>
    <name evidence="2" type="ORF">FJTKL_00252</name>
</gene>
<dbReference type="InterPro" id="IPR001810">
    <property type="entry name" value="F-box_dom"/>
</dbReference>
<dbReference type="PANTHER" id="PTHR42057:SF2">
    <property type="entry name" value="F-BOX DOMAIN PROTEIN (AFU_ORTHOLOGUE AFUA_4G00200)-RELATED"/>
    <property type="match status" value="1"/>
</dbReference>
<evidence type="ECO:0000313" key="3">
    <source>
        <dbReference type="Proteomes" id="UP001600888"/>
    </source>
</evidence>
<sequence length="565" mass="64395">MTLDMADIPDDILRQIFSFLPQETLVQCRFLSRAVEPLARALAFRSIRLERACDVDPFLNVARSERLRPFVREFTLDLSQGKLPTSDAAEYGARLKQHQRTLIALPLIRHFSGLRTLNLRYSRSTKGHDGYSGRWRVDDDGAVTDRRLLPLLFTTIYTETVLRCISGSWTKEAQDLWERRWRKWSEPRAEALVNLSLSTSLQSEPELFDTVQSFPEKAINLTTLTISNLSEKDSEYLMSSAAMKRFLGTQSLSKLQLLTNSVKYDGDSMVPFTIHNRYEFFENLPSTWLSPPIADRLRTLSLFANDYWGWSPKMDFRVLSQVKNGTGGLSNLRTLALGTFVFSHQWQVDWVAQLGSDNGRGGLEELYLDNCPIMWRARVFGPVDGEGFPHKEAIAAEDGSPPAIGGDPITVDVDLRWSTILQQWSQKMPSLKVFKMGNGDWLGELSADVAMAQTASRTRVVDGAYMLAKHRNEDTVHLNYDKVSIDELHKHGQDVIRDGVGMSQRRECVLQYVHYQAALGSSPWVEQDFKDALVNDFEDGYQRYEEARRKDEDALYALRASVETR</sequence>
<name>A0ABR4E3Z5_9PEZI</name>
<keyword evidence="3" id="KW-1185">Reference proteome</keyword>
<dbReference type="Pfam" id="PF00646">
    <property type="entry name" value="F-box"/>
    <property type="match status" value="1"/>
</dbReference>
<dbReference type="Proteomes" id="UP001600888">
    <property type="component" value="Unassembled WGS sequence"/>
</dbReference>
<evidence type="ECO:0000259" key="1">
    <source>
        <dbReference type="PROSITE" id="PS50181"/>
    </source>
</evidence>
<accession>A0ABR4E3Z5</accession>
<dbReference type="EMBL" id="JBAWTH010000104">
    <property type="protein sequence ID" value="KAL2277120.1"/>
    <property type="molecule type" value="Genomic_DNA"/>
</dbReference>
<dbReference type="InterPro" id="IPR036047">
    <property type="entry name" value="F-box-like_dom_sf"/>
</dbReference>
<dbReference type="SUPFAM" id="SSF52047">
    <property type="entry name" value="RNI-like"/>
    <property type="match status" value="1"/>
</dbReference>
<dbReference type="SUPFAM" id="SSF81383">
    <property type="entry name" value="F-box domain"/>
    <property type="match status" value="1"/>
</dbReference>
<reference evidence="2 3" key="1">
    <citation type="submission" date="2024-03" db="EMBL/GenBank/DDBJ databases">
        <title>A high-quality draft genome sequence of Diaporthe vaccinii, a causative agent of upright dieback and viscid rot disease in cranberry plants.</title>
        <authorList>
            <person name="Sarrasin M."/>
            <person name="Lang B.F."/>
            <person name="Burger G."/>
        </authorList>
    </citation>
    <scope>NUCLEOTIDE SEQUENCE [LARGE SCALE GENOMIC DNA]</scope>
    <source>
        <strain evidence="2 3">IS7</strain>
    </source>
</reference>
<evidence type="ECO:0000313" key="2">
    <source>
        <dbReference type="EMBL" id="KAL2277120.1"/>
    </source>
</evidence>
<organism evidence="2 3">
    <name type="scientific">Diaporthe vaccinii</name>
    <dbReference type="NCBI Taxonomy" id="105482"/>
    <lineage>
        <taxon>Eukaryota</taxon>
        <taxon>Fungi</taxon>
        <taxon>Dikarya</taxon>
        <taxon>Ascomycota</taxon>
        <taxon>Pezizomycotina</taxon>
        <taxon>Sordariomycetes</taxon>
        <taxon>Sordariomycetidae</taxon>
        <taxon>Diaporthales</taxon>
        <taxon>Diaporthaceae</taxon>
        <taxon>Diaporthe</taxon>
        <taxon>Diaporthe eres species complex</taxon>
    </lineage>
</organism>
<comment type="caution">
    <text evidence="2">The sequence shown here is derived from an EMBL/GenBank/DDBJ whole genome shotgun (WGS) entry which is preliminary data.</text>
</comment>
<dbReference type="PANTHER" id="PTHR42057">
    <property type="entry name" value="F-BOX DOMAIN PROTEIN (AFU_ORTHOLOGUE AFUA_4G00200)"/>
    <property type="match status" value="1"/>
</dbReference>
<protein>
    <recommendedName>
        <fullName evidence="1">F-box domain-containing protein</fullName>
    </recommendedName>
</protein>
<feature type="domain" description="F-box" evidence="1">
    <location>
        <begin position="2"/>
        <end position="47"/>
    </location>
</feature>
<proteinExistence type="predicted"/>